<dbReference type="InterPro" id="IPR006680">
    <property type="entry name" value="Amidohydro-rel"/>
</dbReference>
<dbReference type="RefSeq" id="WP_091729065.1">
    <property type="nucleotide sequence ID" value="NZ_FNQE01000013.1"/>
</dbReference>
<dbReference type="STRING" id="415015.SAMN05660462_01394"/>
<comment type="cofactor">
    <cofactor evidence="1">
        <name>Zn(2+)</name>
        <dbReference type="ChEBI" id="CHEBI:29105"/>
    </cofactor>
</comment>
<dbReference type="GO" id="GO:0005737">
    <property type="term" value="C:cytoplasm"/>
    <property type="evidence" value="ECO:0007669"/>
    <property type="project" value="TreeGrafter"/>
</dbReference>
<dbReference type="AlphaFoldDB" id="A0A1H3P7T5"/>
<dbReference type="NCBIfam" id="TIGR00857">
    <property type="entry name" value="pyrC_multi"/>
    <property type="match status" value="1"/>
</dbReference>
<gene>
    <name evidence="8" type="ORF">SAMN05660462_01394</name>
</gene>
<keyword evidence="9" id="KW-1185">Reference proteome</keyword>
<dbReference type="PANTHER" id="PTHR43668:SF2">
    <property type="entry name" value="ALLANTOINASE"/>
    <property type="match status" value="1"/>
</dbReference>
<accession>A0A1H3P7T5</accession>
<evidence type="ECO:0000256" key="2">
    <source>
        <dbReference type="ARBA" id="ARBA00002368"/>
    </source>
</evidence>
<evidence type="ECO:0000256" key="3">
    <source>
        <dbReference type="ARBA" id="ARBA00010286"/>
    </source>
</evidence>
<proteinExistence type="inferred from homology"/>
<keyword evidence="4" id="KW-0479">Metal-binding</keyword>
<reference evidence="8 9" key="1">
    <citation type="submission" date="2016-10" db="EMBL/GenBank/DDBJ databases">
        <authorList>
            <person name="de Groot N.N."/>
        </authorList>
    </citation>
    <scope>NUCLEOTIDE SEQUENCE [LARGE SCALE GENOMIC DNA]</scope>
    <source>
        <strain evidence="8 9">DSM 21650</strain>
    </source>
</reference>
<evidence type="ECO:0000313" key="8">
    <source>
        <dbReference type="EMBL" id="SDY97148.1"/>
    </source>
</evidence>
<dbReference type="SUPFAM" id="SSF51556">
    <property type="entry name" value="Metallo-dependent hydrolases"/>
    <property type="match status" value="1"/>
</dbReference>
<dbReference type="OrthoDB" id="9765462at2"/>
<dbReference type="GO" id="GO:0006145">
    <property type="term" value="P:purine nucleobase catabolic process"/>
    <property type="evidence" value="ECO:0007669"/>
    <property type="project" value="TreeGrafter"/>
</dbReference>
<dbReference type="Gene3D" id="3.20.20.140">
    <property type="entry name" value="Metal-dependent hydrolases"/>
    <property type="match status" value="1"/>
</dbReference>
<dbReference type="PANTHER" id="PTHR43668">
    <property type="entry name" value="ALLANTOINASE"/>
    <property type="match status" value="1"/>
</dbReference>
<dbReference type="GO" id="GO:0046872">
    <property type="term" value="F:metal ion binding"/>
    <property type="evidence" value="ECO:0007669"/>
    <property type="project" value="UniProtKB-KW"/>
</dbReference>
<dbReference type="Gene3D" id="2.30.40.10">
    <property type="entry name" value="Urease, subunit C, domain 1"/>
    <property type="match status" value="2"/>
</dbReference>
<dbReference type="InterPro" id="IPR002195">
    <property type="entry name" value="Dihydroorotase_CS"/>
</dbReference>
<dbReference type="PROSITE" id="PS00483">
    <property type="entry name" value="DIHYDROOROTASE_2"/>
    <property type="match status" value="1"/>
</dbReference>
<dbReference type="Pfam" id="PF01979">
    <property type="entry name" value="Amidohydro_1"/>
    <property type="match status" value="1"/>
</dbReference>
<evidence type="ECO:0000259" key="7">
    <source>
        <dbReference type="Pfam" id="PF01979"/>
    </source>
</evidence>
<evidence type="ECO:0000313" key="9">
    <source>
        <dbReference type="Proteomes" id="UP000198625"/>
    </source>
</evidence>
<comment type="similarity">
    <text evidence="3">Belongs to the metallo-dependent hydrolases superfamily. DHOase family. Class I DHOase subfamily.</text>
</comment>
<dbReference type="InterPro" id="IPR011059">
    <property type="entry name" value="Metal-dep_hydrolase_composite"/>
</dbReference>
<dbReference type="InterPro" id="IPR032466">
    <property type="entry name" value="Metal_Hydrolase"/>
</dbReference>
<dbReference type="EMBL" id="FNQE01000013">
    <property type="protein sequence ID" value="SDY97148.1"/>
    <property type="molecule type" value="Genomic_DNA"/>
</dbReference>
<keyword evidence="5" id="KW-0378">Hydrolase</keyword>
<feature type="domain" description="Amidohydrolase-related" evidence="7">
    <location>
        <begin position="49"/>
        <end position="390"/>
    </location>
</feature>
<evidence type="ECO:0000256" key="1">
    <source>
        <dbReference type="ARBA" id="ARBA00001947"/>
    </source>
</evidence>
<dbReference type="GO" id="GO:0006221">
    <property type="term" value="P:pyrimidine nucleotide biosynthetic process"/>
    <property type="evidence" value="ECO:0007669"/>
    <property type="project" value="UniProtKB-KW"/>
</dbReference>
<evidence type="ECO:0000256" key="6">
    <source>
        <dbReference type="ARBA" id="ARBA00022975"/>
    </source>
</evidence>
<comment type="function">
    <text evidence="2">Catalyzes the reversible cyclization of carbamoyl aspartate to dihydroorotate.</text>
</comment>
<keyword evidence="6" id="KW-0665">Pyrimidine biosynthesis</keyword>
<sequence length="400" mass="44596">MELLIKGARIIDWRQDITSDVYIKNGTIQDIGNNIQVDCKIIEAKGLALLPSFVDMHCHFREPGFEYKEDLLSGNLAAVRGGYTAVNLMANTNPVCSNMEVVNYVLNRAKEIGLIDVHQSVSITNGFDGHSIYHLDNIDESVKIISDDGNGVENNRVMLQAMLKAVEKNLIIMSHAEDRELSLYDTALSENISTIRDIELANYTKARLHMAHVSTKEALQYIIDGKRKGINITCEVAPHHIALDNSTEYKVNPPLRNKEDVNFLIEGIKQGWVDVIATDHAPHSALDKEKGLPGISGLETAFSVCFTKLVKEKHISLNKLSELMSKNPANIMRLNKGQIKKGYDGDLVIVDLEKMYHIDISKFASKGKNTPFDKSKVWGSIEATIKAGEIIYSREGLYDS</sequence>
<dbReference type="CDD" id="cd01317">
    <property type="entry name" value="DHOase_IIa"/>
    <property type="match status" value="1"/>
</dbReference>
<name>A0A1H3P7T5_9FIRM</name>
<protein>
    <submittedName>
        <fullName evidence="8">Dihydroorotase</fullName>
    </submittedName>
</protein>
<evidence type="ECO:0000256" key="4">
    <source>
        <dbReference type="ARBA" id="ARBA00022723"/>
    </source>
</evidence>
<dbReference type="GO" id="GO:0004151">
    <property type="term" value="F:dihydroorotase activity"/>
    <property type="evidence" value="ECO:0007669"/>
    <property type="project" value="InterPro"/>
</dbReference>
<dbReference type="SUPFAM" id="SSF51338">
    <property type="entry name" value="Composite domain of metallo-dependent hydrolases"/>
    <property type="match status" value="1"/>
</dbReference>
<dbReference type="Proteomes" id="UP000198625">
    <property type="component" value="Unassembled WGS sequence"/>
</dbReference>
<dbReference type="InterPro" id="IPR004722">
    <property type="entry name" value="DHOase"/>
</dbReference>
<dbReference type="GO" id="GO:0004038">
    <property type="term" value="F:allantoinase activity"/>
    <property type="evidence" value="ECO:0007669"/>
    <property type="project" value="TreeGrafter"/>
</dbReference>
<organism evidence="8 9">
    <name type="scientific">Proteiniborus ethanoligenes</name>
    <dbReference type="NCBI Taxonomy" id="415015"/>
    <lineage>
        <taxon>Bacteria</taxon>
        <taxon>Bacillati</taxon>
        <taxon>Bacillota</taxon>
        <taxon>Clostridia</taxon>
        <taxon>Eubacteriales</taxon>
        <taxon>Proteiniborus</taxon>
    </lineage>
</organism>
<evidence type="ECO:0000256" key="5">
    <source>
        <dbReference type="ARBA" id="ARBA00022801"/>
    </source>
</evidence>
<dbReference type="InterPro" id="IPR050138">
    <property type="entry name" value="DHOase/Allantoinase_Hydrolase"/>
</dbReference>